<comment type="caution">
    <text evidence="1">The sequence shown here is derived from an EMBL/GenBank/DDBJ whole genome shotgun (WGS) entry which is preliminary data.</text>
</comment>
<evidence type="ECO:0000313" key="1">
    <source>
        <dbReference type="EMBL" id="MFL0266522.1"/>
    </source>
</evidence>
<keyword evidence="2" id="KW-1185">Reference proteome</keyword>
<protein>
    <submittedName>
        <fullName evidence="1">Uncharacterized protein</fullName>
    </submittedName>
</protein>
<sequence length="110" mass="12820">MITKINLDELYALVKEFYGNKVKMLYQNSEKREIACILYNAFEVHFSLDERTNCFGAGIVIGESKISHEVLPNEKISLNSDKNSITNSLQIIDKYCRLRLPDKFLKYHGW</sequence>
<dbReference type="Proteomes" id="UP001623661">
    <property type="component" value="Unassembled WGS sequence"/>
</dbReference>
<reference evidence="1 2" key="1">
    <citation type="submission" date="2024-11" db="EMBL/GenBank/DDBJ databases">
        <authorList>
            <person name="Heng Y.C."/>
            <person name="Lim A.C.H."/>
            <person name="Lee J.K.Y."/>
            <person name="Kittelmann S."/>
        </authorList>
    </citation>
    <scope>NUCLEOTIDE SEQUENCE [LARGE SCALE GENOMIC DNA]</scope>
    <source>
        <strain evidence="1 2">WILCCON 0202</strain>
    </source>
</reference>
<dbReference type="RefSeq" id="WP_406763152.1">
    <property type="nucleotide sequence ID" value="NZ_JBJHZY010000001.1"/>
</dbReference>
<name>A0ABW8TR10_9CLOT</name>
<evidence type="ECO:0000313" key="2">
    <source>
        <dbReference type="Proteomes" id="UP001623661"/>
    </source>
</evidence>
<gene>
    <name evidence="1" type="ORF">ACJDUH_00315</name>
</gene>
<proteinExistence type="predicted"/>
<dbReference type="EMBL" id="JBJHZY010000001">
    <property type="protein sequence ID" value="MFL0266522.1"/>
    <property type="molecule type" value="Genomic_DNA"/>
</dbReference>
<accession>A0ABW8TR10</accession>
<organism evidence="1 2">
    <name type="scientific">Candidatus Clostridium radicumherbarum</name>
    <dbReference type="NCBI Taxonomy" id="3381662"/>
    <lineage>
        <taxon>Bacteria</taxon>
        <taxon>Bacillati</taxon>
        <taxon>Bacillota</taxon>
        <taxon>Clostridia</taxon>
        <taxon>Eubacteriales</taxon>
        <taxon>Clostridiaceae</taxon>
        <taxon>Clostridium</taxon>
    </lineage>
</organism>